<protein>
    <submittedName>
        <fullName evidence="3">T9SS type A sorting domain-containing protein</fullName>
    </submittedName>
</protein>
<feature type="domain" description="Secretion system C-terminal sorting" evidence="2">
    <location>
        <begin position="166"/>
        <end position="240"/>
    </location>
</feature>
<dbReference type="AlphaFoldDB" id="A0A437PTT8"/>
<dbReference type="Pfam" id="PF18962">
    <property type="entry name" value="Por_Secre_tail"/>
    <property type="match status" value="1"/>
</dbReference>
<dbReference type="OrthoDB" id="963292at2"/>
<accession>A0A437PTT8</accession>
<feature type="signal peptide" evidence="1">
    <location>
        <begin position="1"/>
        <end position="19"/>
    </location>
</feature>
<evidence type="ECO:0000259" key="2">
    <source>
        <dbReference type="Pfam" id="PF18962"/>
    </source>
</evidence>
<dbReference type="RefSeq" id="WP_127802819.1">
    <property type="nucleotide sequence ID" value="NZ_SACY01000002.1"/>
</dbReference>
<dbReference type="Proteomes" id="UP000282832">
    <property type="component" value="Unassembled WGS sequence"/>
</dbReference>
<proteinExistence type="predicted"/>
<organism evidence="3 4">
    <name type="scientific">Sandaracinomonas limnophila</name>
    <dbReference type="NCBI Taxonomy" id="1862386"/>
    <lineage>
        <taxon>Bacteria</taxon>
        <taxon>Pseudomonadati</taxon>
        <taxon>Bacteroidota</taxon>
        <taxon>Cytophagia</taxon>
        <taxon>Cytophagales</taxon>
        <taxon>Flectobacillaceae</taxon>
        <taxon>Sandaracinomonas</taxon>
    </lineage>
</organism>
<sequence length="242" mass="27266">MKKSILLFAMIASATFAYGQTEKKEQRVRIVTIENGQKKVVEKVIADGKDISEEIKIMEDTLQTKDGKKRMITVDVRGDRRMQSPQREIIEGPQKEMRVFKFKGGEEGEEDVIRILPGRPGDPGMPTGPMGDKEFRKIHRNVMINADIMQLDEMGSATIKALRIQPNTPFNGKFNVHFKAPEKGTVTISVTDLQGKELATEQLKDFQGEYLGQIDIKKSVKGVYFVRVVQGNDGAVRRVKID</sequence>
<evidence type="ECO:0000313" key="3">
    <source>
        <dbReference type="EMBL" id="RVU25666.1"/>
    </source>
</evidence>
<evidence type="ECO:0000256" key="1">
    <source>
        <dbReference type="SAM" id="SignalP"/>
    </source>
</evidence>
<gene>
    <name evidence="3" type="ORF">EOJ36_04410</name>
</gene>
<feature type="chain" id="PRO_5019512670" evidence="1">
    <location>
        <begin position="20"/>
        <end position="242"/>
    </location>
</feature>
<dbReference type="NCBIfam" id="TIGR04183">
    <property type="entry name" value="Por_Secre_tail"/>
    <property type="match status" value="1"/>
</dbReference>
<dbReference type="InterPro" id="IPR026444">
    <property type="entry name" value="Secre_tail"/>
</dbReference>
<dbReference type="EMBL" id="SACY01000002">
    <property type="protein sequence ID" value="RVU25666.1"/>
    <property type="molecule type" value="Genomic_DNA"/>
</dbReference>
<reference evidence="3 4" key="1">
    <citation type="submission" date="2019-01" db="EMBL/GenBank/DDBJ databases">
        <authorList>
            <person name="Chen W.-M."/>
        </authorList>
    </citation>
    <scope>NUCLEOTIDE SEQUENCE [LARGE SCALE GENOMIC DNA]</scope>
    <source>
        <strain evidence="3 4">FSY-15</strain>
    </source>
</reference>
<evidence type="ECO:0000313" key="4">
    <source>
        <dbReference type="Proteomes" id="UP000282832"/>
    </source>
</evidence>
<name>A0A437PTT8_9BACT</name>
<comment type="caution">
    <text evidence="3">The sequence shown here is derived from an EMBL/GenBank/DDBJ whole genome shotgun (WGS) entry which is preliminary data.</text>
</comment>
<keyword evidence="1" id="KW-0732">Signal</keyword>
<keyword evidence="4" id="KW-1185">Reference proteome</keyword>